<keyword evidence="1" id="KW-0732">Signal</keyword>
<reference evidence="2" key="2">
    <citation type="submission" date="2015-02" db="UniProtKB">
        <authorList>
            <consortium name="EnsemblMetazoa"/>
        </authorList>
    </citation>
    <scope>IDENTIFICATION</scope>
</reference>
<evidence type="ECO:0000256" key="1">
    <source>
        <dbReference type="SAM" id="SignalP"/>
    </source>
</evidence>
<name>T1JGG0_STRMM</name>
<dbReference type="HOGENOM" id="CLU_2888599_0_0_1"/>
<accession>T1JGG0</accession>
<dbReference type="Proteomes" id="UP000014500">
    <property type="component" value="Unassembled WGS sequence"/>
</dbReference>
<feature type="chain" id="PRO_5004590561" evidence="1">
    <location>
        <begin position="19"/>
        <end position="63"/>
    </location>
</feature>
<sequence length="63" mass="6935">MKVSALVLRLVFVFIVLAATEFVANVNTHGFEAPCSDVECNKVFKCCEPLICSNSKCIKPKKT</sequence>
<dbReference type="EMBL" id="JH432203">
    <property type="status" value="NOT_ANNOTATED_CDS"/>
    <property type="molecule type" value="Genomic_DNA"/>
</dbReference>
<reference evidence="3" key="1">
    <citation type="submission" date="2011-05" db="EMBL/GenBank/DDBJ databases">
        <authorList>
            <person name="Richards S.R."/>
            <person name="Qu J."/>
            <person name="Jiang H."/>
            <person name="Jhangiani S.N."/>
            <person name="Agravi P."/>
            <person name="Goodspeed R."/>
            <person name="Gross S."/>
            <person name="Mandapat C."/>
            <person name="Jackson L."/>
            <person name="Mathew T."/>
            <person name="Pu L."/>
            <person name="Thornton R."/>
            <person name="Saada N."/>
            <person name="Wilczek-Boney K.B."/>
            <person name="Lee S."/>
            <person name="Kovar C."/>
            <person name="Wu Y."/>
            <person name="Scherer S.E."/>
            <person name="Worley K.C."/>
            <person name="Muzny D.M."/>
            <person name="Gibbs R."/>
        </authorList>
    </citation>
    <scope>NUCLEOTIDE SEQUENCE</scope>
    <source>
        <strain evidence="3">Brora</strain>
    </source>
</reference>
<protein>
    <submittedName>
        <fullName evidence="2">Uncharacterized protein</fullName>
    </submittedName>
</protein>
<evidence type="ECO:0000313" key="2">
    <source>
        <dbReference type="EnsemblMetazoa" id="SMAR012933-PA"/>
    </source>
</evidence>
<evidence type="ECO:0000313" key="3">
    <source>
        <dbReference type="Proteomes" id="UP000014500"/>
    </source>
</evidence>
<proteinExistence type="predicted"/>
<dbReference type="AlphaFoldDB" id="T1JGG0"/>
<keyword evidence="3" id="KW-1185">Reference proteome</keyword>
<feature type="signal peptide" evidence="1">
    <location>
        <begin position="1"/>
        <end position="18"/>
    </location>
</feature>
<dbReference type="EnsemblMetazoa" id="SMAR012933-RA">
    <property type="protein sequence ID" value="SMAR012933-PA"/>
    <property type="gene ID" value="SMAR012933"/>
</dbReference>
<organism evidence="2 3">
    <name type="scientific">Strigamia maritima</name>
    <name type="common">European centipede</name>
    <name type="synonym">Geophilus maritimus</name>
    <dbReference type="NCBI Taxonomy" id="126957"/>
    <lineage>
        <taxon>Eukaryota</taxon>
        <taxon>Metazoa</taxon>
        <taxon>Ecdysozoa</taxon>
        <taxon>Arthropoda</taxon>
        <taxon>Myriapoda</taxon>
        <taxon>Chilopoda</taxon>
        <taxon>Pleurostigmophora</taxon>
        <taxon>Geophilomorpha</taxon>
        <taxon>Linotaeniidae</taxon>
        <taxon>Strigamia</taxon>
    </lineage>
</organism>